<dbReference type="GO" id="GO:0005524">
    <property type="term" value="F:ATP binding"/>
    <property type="evidence" value="ECO:0007669"/>
    <property type="project" value="UniProtKB-KW"/>
</dbReference>
<evidence type="ECO:0000256" key="5">
    <source>
        <dbReference type="ARBA" id="ARBA00022989"/>
    </source>
</evidence>
<evidence type="ECO:0000313" key="11">
    <source>
        <dbReference type="Proteomes" id="UP001306950"/>
    </source>
</evidence>
<dbReference type="SMART" id="SM00382">
    <property type="entry name" value="AAA"/>
    <property type="match status" value="1"/>
</dbReference>
<evidence type="ECO:0000259" key="9">
    <source>
        <dbReference type="PROSITE" id="PS50929"/>
    </source>
</evidence>
<keyword evidence="4 10" id="KW-0067">ATP-binding</keyword>
<evidence type="ECO:0000256" key="3">
    <source>
        <dbReference type="ARBA" id="ARBA00022741"/>
    </source>
</evidence>
<keyword evidence="11" id="KW-1185">Reference proteome</keyword>
<evidence type="ECO:0000259" key="8">
    <source>
        <dbReference type="PROSITE" id="PS50893"/>
    </source>
</evidence>
<dbReference type="Gene3D" id="3.40.50.300">
    <property type="entry name" value="P-loop containing nucleotide triphosphate hydrolases"/>
    <property type="match status" value="1"/>
</dbReference>
<dbReference type="PROSITE" id="PS50893">
    <property type="entry name" value="ABC_TRANSPORTER_2"/>
    <property type="match status" value="1"/>
</dbReference>
<dbReference type="SUPFAM" id="SSF52540">
    <property type="entry name" value="P-loop containing nucleoside triphosphate hydrolases"/>
    <property type="match status" value="1"/>
</dbReference>
<dbReference type="InterPro" id="IPR017871">
    <property type="entry name" value="ABC_transporter-like_CS"/>
</dbReference>
<dbReference type="SUPFAM" id="SSF90123">
    <property type="entry name" value="ABC transporter transmembrane region"/>
    <property type="match status" value="1"/>
</dbReference>
<keyword evidence="6 7" id="KW-0472">Membrane</keyword>
<evidence type="ECO:0000256" key="1">
    <source>
        <dbReference type="ARBA" id="ARBA00004651"/>
    </source>
</evidence>
<feature type="transmembrane region" description="Helical" evidence="7">
    <location>
        <begin position="133"/>
        <end position="151"/>
    </location>
</feature>
<dbReference type="Pfam" id="PF00005">
    <property type="entry name" value="ABC_tran"/>
    <property type="match status" value="1"/>
</dbReference>
<comment type="caution">
    <text evidence="10">The sequence shown here is derived from an EMBL/GenBank/DDBJ whole genome shotgun (WGS) entry which is preliminary data.</text>
</comment>
<organism evidence="10 11">
    <name type="scientific">Paenibacillus haidiansis</name>
    <dbReference type="NCBI Taxonomy" id="1574488"/>
    <lineage>
        <taxon>Bacteria</taxon>
        <taxon>Bacillati</taxon>
        <taxon>Bacillota</taxon>
        <taxon>Bacilli</taxon>
        <taxon>Bacillales</taxon>
        <taxon>Paenibacillaceae</taxon>
        <taxon>Paenibacillus</taxon>
    </lineage>
</organism>
<dbReference type="Pfam" id="PF00664">
    <property type="entry name" value="ABC_membrane"/>
    <property type="match status" value="1"/>
</dbReference>
<dbReference type="RefSeq" id="WP_331845940.1">
    <property type="nucleotide sequence ID" value="NZ_JAZHPZ010000003.1"/>
</dbReference>
<comment type="subcellular location">
    <subcellularLocation>
        <location evidence="1">Cell membrane</location>
        <topology evidence="1">Multi-pass membrane protein</topology>
    </subcellularLocation>
</comment>
<reference evidence="10 11" key="1">
    <citation type="submission" date="2024-02" db="EMBL/GenBank/DDBJ databases">
        <title>A nitrogen-fixing paenibacillus bacterium.</title>
        <authorList>
            <person name="Zhang W.L."/>
            <person name="Chen S.F."/>
        </authorList>
    </citation>
    <scope>NUCLEOTIDE SEQUENCE [LARGE SCALE GENOMIC DNA]</scope>
    <source>
        <strain evidence="10 11">M1</strain>
    </source>
</reference>
<feature type="transmembrane region" description="Helical" evidence="7">
    <location>
        <begin position="157"/>
        <end position="178"/>
    </location>
</feature>
<dbReference type="InterPro" id="IPR027417">
    <property type="entry name" value="P-loop_NTPase"/>
</dbReference>
<proteinExistence type="predicted"/>
<dbReference type="InterPro" id="IPR036640">
    <property type="entry name" value="ABC1_TM_sf"/>
</dbReference>
<evidence type="ECO:0000256" key="6">
    <source>
        <dbReference type="ARBA" id="ARBA00023136"/>
    </source>
</evidence>
<keyword evidence="2 7" id="KW-0812">Transmembrane</keyword>
<dbReference type="CDD" id="cd18548">
    <property type="entry name" value="ABC_6TM_Tm287_like"/>
    <property type="match status" value="1"/>
</dbReference>
<dbReference type="InterPro" id="IPR039421">
    <property type="entry name" value="Type_1_exporter"/>
</dbReference>
<dbReference type="PANTHER" id="PTHR43394:SF1">
    <property type="entry name" value="ATP-BINDING CASSETTE SUB-FAMILY B MEMBER 10, MITOCHONDRIAL"/>
    <property type="match status" value="1"/>
</dbReference>
<dbReference type="PANTHER" id="PTHR43394">
    <property type="entry name" value="ATP-DEPENDENT PERMEASE MDL1, MITOCHONDRIAL"/>
    <property type="match status" value="1"/>
</dbReference>
<feature type="domain" description="ABC transporter" evidence="8">
    <location>
        <begin position="334"/>
        <end position="570"/>
    </location>
</feature>
<gene>
    <name evidence="10" type="ORF">V3851_07690</name>
</gene>
<protein>
    <submittedName>
        <fullName evidence="10">ABC transporter ATP-binding protein</fullName>
    </submittedName>
</protein>
<evidence type="ECO:0000256" key="7">
    <source>
        <dbReference type="SAM" id="Phobius"/>
    </source>
</evidence>
<dbReference type="InterPro" id="IPR003593">
    <property type="entry name" value="AAA+_ATPase"/>
</dbReference>
<feature type="transmembrane region" description="Helical" evidence="7">
    <location>
        <begin position="272"/>
        <end position="296"/>
    </location>
</feature>
<evidence type="ECO:0000313" key="10">
    <source>
        <dbReference type="EMBL" id="MEF2965707.1"/>
    </source>
</evidence>
<dbReference type="Proteomes" id="UP001306950">
    <property type="component" value="Unassembled WGS sequence"/>
</dbReference>
<dbReference type="InterPro" id="IPR003439">
    <property type="entry name" value="ABC_transporter-like_ATP-bd"/>
</dbReference>
<feature type="domain" description="ABC transmembrane type-1" evidence="9">
    <location>
        <begin position="16"/>
        <end position="298"/>
    </location>
</feature>
<accession>A0ABU7VPL9</accession>
<feature type="transmembrane region" description="Helical" evidence="7">
    <location>
        <begin position="240"/>
        <end position="260"/>
    </location>
</feature>
<dbReference type="PROSITE" id="PS00211">
    <property type="entry name" value="ABC_TRANSPORTER_1"/>
    <property type="match status" value="1"/>
</dbReference>
<sequence>MWKLRSYLKPYWLWCLLAPLLMVVEVFMDLLQPTLMASIVDEGLMRNDLGHIVSTGLTMLGVAVIGLIGGAGCTVFSSFASQNFGNDLRIKLFEHIQTFSNRNLDLLKTGSLITRLTNDVVQLQTFMQMILRSFVRSPLLLIGSLVMAIRISPALSLILLVSVPLLFGLLYVLIKLSFPLFAKMQARLDGVSTVMQENLTGIRVVKAFVRANHEQKRFDAANEDYTHIGIKAIRLMSLNMPIMMLILNASIVAVLWFGGLQNWNGELPVGDLIAFINYVTQLLMSMMMLSNTLTFVSRAKVSADRVNEVFATASEIADAPSASATSGAIHAGRIDFDRVSFAYDAADENLVLEDISFTARPGETVAILGATGAGKSTLVSLIPRLYEVSSGSISIDGTDIRELKLDELRSRIGFVMQRTILFSGTIRDNIRYGRPDAADEEVEQAAIAAEAHGFISKLPQGYDTVLGQRGINLSGGQKQRLSIARALLIRPQILIMDDSTSALDAVTESRIRGRLKEQMRDSTNILIAQRVSSIMDADRILILENGRIAAEGTHAELMRSSEIYRDIRNSQLKGEEEPYVQSQ</sequence>
<keyword evidence="5 7" id="KW-1133">Transmembrane helix</keyword>
<feature type="transmembrane region" description="Helical" evidence="7">
    <location>
        <begin position="51"/>
        <end position="79"/>
    </location>
</feature>
<dbReference type="EMBL" id="JAZHPZ010000003">
    <property type="protein sequence ID" value="MEF2965707.1"/>
    <property type="molecule type" value="Genomic_DNA"/>
</dbReference>
<dbReference type="PROSITE" id="PS50929">
    <property type="entry name" value="ABC_TM1F"/>
    <property type="match status" value="1"/>
</dbReference>
<name>A0ABU7VPL9_9BACL</name>
<dbReference type="Gene3D" id="1.20.1560.10">
    <property type="entry name" value="ABC transporter type 1, transmembrane domain"/>
    <property type="match status" value="1"/>
</dbReference>
<dbReference type="InterPro" id="IPR011527">
    <property type="entry name" value="ABC1_TM_dom"/>
</dbReference>
<evidence type="ECO:0000256" key="2">
    <source>
        <dbReference type="ARBA" id="ARBA00022692"/>
    </source>
</evidence>
<feature type="transmembrane region" description="Helical" evidence="7">
    <location>
        <begin position="12"/>
        <end position="31"/>
    </location>
</feature>
<evidence type="ECO:0000256" key="4">
    <source>
        <dbReference type="ARBA" id="ARBA00022840"/>
    </source>
</evidence>
<keyword evidence="3" id="KW-0547">Nucleotide-binding</keyword>